<geneLocation type="chloroplast" evidence="8"/>
<proteinExistence type="inferred from homology"/>
<dbReference type="RefSeq" id="YP_009668037.1">
    <property type="nucleotide sequence ID" value="NC_043783.1"/>
</dbReference>
<evidence type="ECO:0000256" key="4">
    <source>
        <dbReference type="ARBA" id="ARBA00022980"/>
    </source>
</evidence>
<keyword evidence="4 6" id="KW-0689">Ribosomal protein</keyword>
<dbReference type="HAMAP" id="MF_00480_B">
    <property type="entry name" value="Ribosomal_uS7_B"/>
    <property type="match status" value="1"/>
</dbReference>
<dbReference type="InterPro" id="IPR005717">
    <property type="entry name" value="Ribosomal_uS7_bac/org-type"/>
</dbReference>
<dbReference type="InterPro" id="IPR023798">
    <property type="entry name" value="Ribosomal_uS7_dom"/>
</dbReference>
<evidence type="ECO:0000256" key="3">
    <source>
        <dbReference type="ARBA" id="ARBA00022884"/>
    </source>
</evidence>
<dbReference type="GO" id="GO:0006412">
    <property type="term" value="P:translation"/>
    <property type="evidence" value="ECO:0007669"/>
    <property type="project" value="UniProtKB-UniRule"/>
</dbReference>
<accession>A0A4Y5P6E0</accession>
<keyword evidence="5 6" id="KW-0687">Ribonucleoprotein</keyword>
<dbReference type="EMBL" id="MH064510">
    <property type="protein sequence ID" value="QCW58813.1"/>
    <property type="molecule type" value="Genomic_DNA"/>
</dbReference>
<comment type="subcellular location">
    <subcellularLocation>
        <location evidence="6">Plastid</location>
        <location evidence="6">Chloroplast</location>
    </subcellularLocation>
</comment>
<dbReference type="Gene3D" id="1.10.455.10">
    <property type="entry name" value="Ribosomal protein S7 domain"/>
    <property type="match status" value="1"/>
</dbReference>
<dbReference type="Pfam" id="PF00177">
    <property type="entry name" value="Ribosomal_S7"/>
    <property type="match status" value="1"/>
</dbReference>
<dbReference type="GeneID" id="40873345"/>
<dbReference type="InterPro" id="IPR036823">
    <property type="entry name" value="Ribosomal_uS7_dom_sf"/>
</dbReference>
<dbReference type="InterPro" id="IPR000235">
    <property type="entry name" value="Ribosomal_uS7"/>
</dbReference>
<dbReference type="GO" id="GO:0015935">
    <property type="term" value="C:small ribosomal subunit"/>
    <property type="evidence" value="ECO:0007669"/>
    <property type="project" value="InterPro"/>
</dbReference>
<name>A0A4Y5P6E0_9MARC</name>
<evidence type="ECO:0000256" key="1">
    <source>
        <dbReference type="ARBA" id="ARBA00007151"/>
    </source>
</evidence>
<dbReference type="SUPFAM" id="SSF47973">
    <property type="entry name" value="Ribosomal protein S7"/>
    <property type="match status" value="1"/>
</dbReference>
<reference evidence="8" key="1">
    <citation type="submission" date="2018-03" db="EMBL/GenBank/DDBJ databases">
        <title>Exploring the plastid DNA sequence disparity of liverworts.</title>
        <authorList>
            <person name="Yu Y."/>
            <person name="Liu H."/>
            <person name="Yang J."/>
            <person name="Ma W."/>
            <person name="Pressel S."/>
            <person name="Wu Y."/>
            <person name="Schneider H."/>
        </authorList>
    </citation>
    <scope>NUCLEOTIDE SEQUENCE</scope>
</reference>
<evidence type="ECO:0000256" key="5">
    <source>
        <dbReference type="ARBA" id="ARBA00023274"/>
    </source>
</evidence>
<comment type="function">
    <text evidence="6">One of the primary rRNA binding proteins, it binds directly to 16S rRNA where it nucleates assembly of the head domain of the 30S subunit.</text>
</comment>
<comment type="subunit">
    <text evidence="6">Part of the 30S ribosomal subunit.</text>
</comment>
<keyword evidence="3 6" id="KW-0694">RNA-binding</keyword>
<comment type="similarity">
    <text evidence="1 6">Belongs to the universal ribosomal protein uS7 family.</text>
</comment>
<dbReference type="PANTHER" id="PTHR11205">
    <property type="entry name" value="RIBOSOMAL PROTEIN S7"/>
    <property type="match status" value="1"/>
</dbReference>
<evidence type="ECO:0000256" key="6">
    <source>
        <dbReference type="HAMAP-Rule" id="MF_00480"/>
    </source>
</evidence>
<keyword evidence="8" id="KW-0934">Plastid</keyword>
<gene>
    <name evidence="6 8" type="primary">rps7</name>
</gene>
<organism evidence="8">
    <name type="scientific">Frullania nodulosa</name>
    <dbReference type="NCBI Taxonomy" id="642337"/>
    <lineage>
        <taxon>Eukaryota</taxon>
        <taxon>Viridiplantae</taxon>
        <taxon>Streptophyta</taxon>
        <taxon>Embryophyta</taxon>
        <taxon>Marchantiophyta</taxon>
        <taxon>Jungermanniopsida</taxon>
        <taxon>Jungermanniidae</taxon>
        <taxon>Porellales</taxon>
        <taxon>Jubulineae</taxon>
        <taxon>Frullaniaceae</taxon>
        <taxon>Frullania</taxon>
        <taxon>Frullania subgen. Homotropantha</taxon>
        <taxon>Frullania sect. Nodulosae</taxon>
    </lineage>
</organism>
<keyword evidence="8" id="KW-0150">Chloroplast</keyword>
<sequence length="155" mass="17860">MSRKNIVEKKIAKPDPIYRNRLVNMLVNRILKNGNKSLAYQIFYKAIENIKRRTKKNPLFVLRQAISKVTPNVTVKARRIGGSTYQIPLEIRSIQGKALAIRWLLSASRKRSGQDMAIKLSYELIDAAKDNGIAIRKREETHKMAEANRAFAHFR</sequence>
<evidence type="ECO:0000256" key="2">
    <source>
        <dbReference type="ARBA" id="ARBA00022730"/>
    </source>
</evidence>
<dbReference type="NCBIfam" id="TIGR01029">
    <property type="entry name" value="rpsG_bact"/>
    <property type="match status" value="1"/>
</dbReference>
<dbReference type="GO" id="GO:0003735">
    <property type="term" value="F:structural constituent of ribosome"/>
    <property type="evidence" value="ECO:0007669"/>
    <property type="project" value="InterPro"/>
</dbReference>
<dbReference type="AlphaFoldDB" id="A0A4Y5P6E0"/>
<evidence type="ECO:0000259" key="7">
    <source>
        <dbReference type="Pfam" id="PF00177"/>
    </source>
</evidence>
<protein>
    <recommendedName>
        <fullName evidence="6">Small ribosomal subunit protein uS7c</fullName>
    </recommendedName>
</protein>
<feature type="domain" description="Small ribosomal subunit protein uS7" evidence="7">
    <location>
        <begin position="2"/>
        <end position="149"/>
    </location>
</feature>
<dbReference type="PIRSF" id="PIRSF002122">
    <property type="entry name" value="RPS7p_RPS7a_RPS5e_RPS7o"/>
    <property type="match status" value="1"/>
</dbReference>
<keyword evidence="2 6" id="KW-0699">rRNA-binding</keyword>
<dbReference type="CDD" id="cd14871">
    <property type="entry name" value="uS7_Chloroplast"/>
    <property type="match status" value="1"/>
</dbReference>
<dbReference type="GO" id="GO:0019843">
    <property type="term" value="F:rRNA binding"/>
    <property type="evidence" value="ECO:0007669"/>
    <property type="project" value="UniProtKB-UniRule"/>
</dbReference>
<dbReference type="GO" id="GO:0009507">
    <property type="term" value="C:chloroplast"/>
    <property type="evidence" value="ECO:0007669"/>
    <property type="project" value="UniProtKB-SubCell"/>
</dbReference>
<evidence type="ECO:0000313" key="8">
    <source>
        <dbReference type="EMBL" id="QCW58813.1"/>
    </source>
</evidence>
<dbReference type="FunFam" id="1.10.455.10:FF:000001">
    <property type="entry name" value="30S ribosomal protein S7"/>
    <property type="match status" value="1"/>
</dbReference>